<dbReference type="InterPro" id="IPR050347">
    <property type="entry name" value="Bact_Beta-galactosidase"/>
</dbReference>
<dbReference type="EC" id="3.2.1.23" evidence="5"/>
<evidence type="ECO:0000256" key="1">
    <source>
        <dbReference type="ARBA" id="ARBA00001412"/>
    </source>
</evidence>
<organism evidence="12 13">
    <name type="scientific">Christiangramia crocea</name>
    <dbReference type="NCBI Taxonomy" id="2904124"/>
    <lineage>
        <taxon>Bacteria</taxon>
        <taxon>Pseudomonadati</taxon>
        <taxon>Bacteroidota</taxon>
        <taxon>Flavobacteriia</taxon>
        <taxon>Flavobacteriales</taxon>
        <taxon>Flavobacteriaceae</taxon>
        <taxon>Christiangramia</taxon>
    </lineage>
</organism>
<proteinExistence type="inferred from homology"/>
<dbReference type="Pfam" id="PF02837">
    <property type="entry name" value="Glyco_hydro_2_N"/>
    <property type="match status" value="1"/>
</dbReference>
<comment type="similarity">
    <text evidence="3">Belongs to the glycosyl hydrolase 2 family.</text>
</comment>
<dbReference type="SUPFAM" id="SSF74650">
    <property type="entry name" value="Galactose mutarotase-like"/>
    <property type="match status" value="1"/>
</dbReference>
<comment type="subunit">
    <text evidence="4">Monomer.</text>
</comment>
<dbReference type="InterPro" id="IPR006101">
    <property type="entry name" value="Glyco_hydro_2"/>
</dbReference>
<dbReference type="InterPro" id="IPR036156">
    <property type="entry name" value="Beta-gal/glucu_dom_sf"/>
</dbReference>
<reference evidence="12" key="1">
    <citation type="submission" date="2021-12" db="EMBL/GenBank/DDBJ databases">
        <title>Description of Gramella crocea sp. nov., a new bacterium isolated from activated sludge.</title>
        <authorList>
            <person name="Zhang X."/>
        </authorList>
    </citation>
    <scope>NUCLEOTIDE SEQUENCE</scope>
    <source>
        <strain evidence="12">YB25</strain>
    </source>
</reference>
<dbReference type="Gene3D" id="2.70.98.10">
    <property type="match status" value="1"/>
</dbReference>
<comment type="caution">
    <text evidence="12">The sequence shown here is derived from an EMBL/GenBank/DDBJ whole genome shotgun (WGS) entry which is preliminary data.</text>
</comment>
<protein>
    <recommendedName>
        <fullName evidence="5">beta-galactosidase</fullName>
        <ecNumber evidence="5">3.2.1.23</ecNumber>
    </recommendedName>
</protein>
<dbReference type="EMBL" id="JAJSON010000001">
    <property type="protein sequence ID" value="MCG9970026.1"/>
    <property type="molecule type" value="Genomic_DNA"/>
</dbReference>
<evidence type="ECO:0000256" key="2">
    <source>
        <dbReference type="ARBA" id="ARBA00001913"/>
    </source>
</evidence>
<accession>A0A9X1UTT9</accession>
<dbReference type="PANTHER" id="PTHR46323">
    <property type="entry name" value="BETA-GALACTOSIDASE"/>
    <property type="match status" value="1"/>
</dbReference>
<dbReference type="InterPro" id="IPR008979">
    <property type="entry name" value="Galactose-bd-like_sf"/>
</dbReference>
<dbReference type="SUPFAM" id="SSF51445">
    <property type="entry name" value="(Trans)glycosidases"/>
    <property type="match status" value="1"/>
</dbReference>
<dbReference type="Gene3D" id="3.20.20.80">
    <property type="entry name" value="Glycosidases"/>
    <property type="match status" value="1"/>
</dbReference>
<feature type="domain" description="Glycosyl hydrolases family 2 sugar binding" evidence="11">
    <location>
        <begin position="60"/>
        <end position="200"/>
    </location>
</feature>
<dbReference type="InterPro" id="IPR011013">
    <property type="entry name" value="Gal_mutarotase_sf_dom"/>
</dbReference>
<evidence type="ECO:0000259" key="10">
    <source>
        <dbReference type="Pfam" id="PF02836"/>
    </source>
</evidence>
<dbReference type="Pfam" id="PF02836">
    <property type="entry name" value="Glyco_hydro_2_C"/>
    <property type="match status" value="1"/>
</dbReference>
<dbReference type="AlphaFoldDB" id="A0A9X1UTT9"/>
<dbReference type="SUPFAM" id="SSF49303">
    <property type="entry name" value="beta-Galactosidase/glucuronidase domain"/>
    <property type="match status" value="1"/>
</dbReference>
<dbReference type="Proteomes" id="UP001139344">
    <property type="component" value="Unassembled WGS sequence"/>
</dbReference>
<dbReference type="GO" id="GO:0004565">
    <property type="term" value="F:beta-galactosidase activity"/>
    <property type="evidence" value="ECO:0007669"/>
    <property type="project" value="UniProtKB-EC"/>
</dbReference>
<evidence type="ECO:0000256" key="6">
    <source>
        <dbReference type="ARBA" id="ARBA00022801"/>
    </source>
</evidence>
<dbReference type="InterPro" id="IPR014718">
    <property type="entry name" value="GH-type_carb-bd"/>
</dbReference>
<name>A0A9X1UTT9_9FLAO</name>
<dbReference type="GO" id="GO:0030246">
    <property type="term" value="F:carbohydrate binding"/>
    <property type="evidence" value="ECO:0007669"/>
    <property type="project" value="InterPro"/>
</dbReference>
<dbReference type="GO" id="GO:0005990">
    <property type="term" value="P:lactose catabolic process"/>
    <property type="evidence" value="ECO:0007669"/>
    <property type="project" value="TreeGrafter"/>
</dbReference>
<evidence type="ECO:0000259" key="9">
    <source>
        <dbReference type="Pfam" id="PF00703"/>
    </source>
</evidence>
<evidence type="ECO:0000256" key="3">
    <source>
        <dbReference type="ARBA" id="ARBA00007401"/>
    </source>
</evidence>
<evidence type="ECO:0000256" key="4">
    <source>
        <dbReference type="ARBA" id="ARBA00011245"/>
    </source>
</evidence>
<dbReference type="Gene3D" id="2.60.120.260">
    <property type="entry name" value="Galactose-binding domain-like"/>
    <property type="match status" value="1"/>
</dbReference>
<dbReference type="GO" id="GO:0009341">
    <property type="term" value="C:beta-galactosidase complex"/>
    <property type="evidence" value="ECO:0007669"/>
    <property type="project" value="InterPro"/>
</dbReference>
<feature type="domain" description="Glycoside hydrolase family 2 catalytic" evidence="10">
    <location>
        <begin position="309"/>
        <end position="432"/>
    </location>
</feature>
<evidence type="ECO:0000313" key="13">
    <source>
        <dbReference type="Proteomes" id="UP001139344"/>
    </source>
</evidence>
<keyword evidence="6" id="KW-0378">Hydrolase</keyword>
<comment type="cofactor">
    <cofactor evidence="2">
        <name>Ca(2+)</name>
        <dbReference type="ChEBI" id="CHEBI:29108"/>
    </cofactor>
</comment>
<gene>
    <name evidence="12" type="ORF">LU635_00135</name>
</gene>
<sequence>MEIKFMKIKHLNLRLLNFLILIFLASQLRAQETKEIYLSGKDFEHTVEWDFMVTDGMNSNEWSKIDVPNQWELEGFGTYTYGRWYKELEQEEPSKEEGFYKYEFEVPEEYKDKSVKIVFGGVMTDTEVKINGEKVGPKHHGGFYQFEYDITDFLKFGEKNLLEVHVWKHSENHNVNRAERYADWWLFGGIYRPVWLEVKPRTNIDHFAVDAKMDGSLTAELDLKNIPENAQIEATISPVGETDSDYKTYSFPIATNTEKKIIEAKWENIKPWNPEQPNLYELQFKLTQNGKTIHEVSDRIGFRTLEFRKKDGIYVNGTKILMKGVNRHTIYPESGRSTSKRISIMDVNLIKDMNMNAVRFHYPPDKHFLEACDSLGLFVLNEVAGWQNPYDTKTGRQLVKETVKRDVNHPSIIIWDQGNEGGWNYELDAVFHEYDLQKRIVIHPWADFNGWDTHHYPTYQTGVHRFGAGENVFFPTEFMHGTYDNGHGAGLDDFWNRYKESPLFAGGFLWVFNDAAVLRTDWEGDRKYDSKGNLAPDGILGPHREKEGSFFTIKEVWAPIQFEPRLITETFDGTFLVTNNFLFSNLNSATMNYRVMKAPKEVFYSDSGPSQIASGAIDLPDAEPGERRKIKFGLGDNFFEGDWLEITAADQHGREIYTWTWPIHRADYFADKFLLKKENKKAAFAEENGNKITLSGGDVKVTFDKNSGHITSVSNGKSEIPLVNGPRPIGMKVEFQEVKIKQDGDKAIFAMKYAGGIEDIVWTMYPDGRLHMEMTALKNARGGDGFDGAFYEGNIDKFGITFDFPEEGVNGFKWFGKGPYRVWKNRLKGTEYSIWQKDYNQTITGESFENLIYPEFKGYHANFLGGYLDAGNNSFRVFSENDKMFLRLFTPDEPKNMISNAHPQPEFPEGNISFMYEIPAMRAFKPLSHQGPSSQPTNIRIKSGDDGITMNLWFDFRKNQE</sequence>
<dbReference type="InterPro" id="IPR006104">
    <property type="entry name" value="Glyco_hydro_2_N"/>
</dbReference>
<comment type="catalytic activity">
    <reaction evidence="1">
        <text>Hydrolysis of terminal non-reducing beta-D-galactose residues in beta-D-galactosides.</text>
        <dbReference type="EC" id="3.2.1.23"/>
    </reaction>
</comment>
<dbReference type="PANTHER" id="PTHR46323:SF2">
    <property type="entry name" value="BETA-GALACTOSIDASE"/>
    <property type="match status" value="1"/>
</dbReference>
<evidence type="ECO:0000256" key="5">
    <source>
        <dbReference type="ARBA" id="ARBA00012756"/>
    </source>
</evidence>
<keyword evidence="7" id="KW-0106">Calcium</keyword>
<dbReference type="InterPro" id="IPR006103">
    <property type="entry name" value="Glyco_hydro_2_cat"/>
</dbReference>
<keyword evidence="8" id="KW-0326">Glycosidase</keyword>
<dbReference type="Pfam" id="PF00703">
    <property type="entry name" value="Glyco_hydro_2"/>
    <property type="match status" value="1"/>
</dbReference>
<dbReference type="InterPro" id="IPR006102">
    <property type="entry name" value="Ig-like_GH2"/>
</dbReference>
<evidence type="ECO:0000259" key="11">
    <source>
        <dbReference type="Pfam" id="PF02837"/>
    </source>
</evidence>
<dbReference type="PRINTS" id="PR00132">
    <property type="entry name" value="GLHYDRLASE2"/>
</dbReference>
<evidence type="ECO:0000256" key="7">
    <source>
        <dbReference type="ARBA" id="ARBA00022837"/>
    </source>
</evidence>
<evidence type="ECO:0000256" key="8">
    <source>
        <dbReference type="ARBA" id="ARBA00023295"/>
    </source>
</evidence>
<evidence type="ECO:0000313" key="12">
    <source>
        <dbReference type="EMBL" id="MCG9970026.1"/>
    </source>
</evidence>
<dbReference type="SUPFAM" id="SSF49785">
    <property type="entry name" value="Galactose-binding domain-like"/>
    <property type="match status" value="1"/>
</dbReference>
<keyword evidence="13" id="KW-1185">Reference proteome</keyword>
<feature type="domain" description="Glycoside hydrolase family 2 immunoglobulin-like beta-sandwich" evidence="9">
    <location>
        <begin position="204"/>
        <end position="303"/>
    </location>
</feature>
<dbReference type="Gene3D" id="2.60.40.10">
    <property type="entry name" value="Immunoglobulins"/>
    <property type="match status" value="1"/>
</dbReference>
<dbReference type="InterPro" id="IPR013783">
    <property type="entry name" value="Ig-like_fold"/>
</dbReference>
<dbReference type="InterPro" id="IPR017853">
    <property type="entry name" value="GH"/>
</dbReference>